<proteinExistence type="predicted"/>
<dbReference type="EMBL" id="JAUSSU010000001">
    <property type="protein sequence ID" value="MDQ0110682.1"/>
    <property type="molecule type" value="Genomic_DNA"/>
</dbReference>
<evidence type="ECO:0000256" key="1">
    <source>
        <dbReference type="SAM" id="MobiDB-lite"/>
    </source>
</evidence>
<keyword evidence="3" id="KW-1185">Reference proteome</keyword>
<sequence length="168" mass="17414">MGNTAKNVSKDIDRLRMSSGKNSSSGSGSSSGTNSSSGTSSSTTSGTSSSSGAGTGNTLQTNKVAGDAYEREVLNNMSNTHNNVQQQITVKTQSGVKTRIDIIGQNKQTGVIDCVECKASPTAPLTKNQKQAFPEIAQSGATVVGKGKPPYTNGYQIPPSQVNINRKK</sequence>
<comment type="caution">
    <text evidence="2">The sequence shown here is derived from an EMBL/GenBank/DDBJ whole genome shotgun (WGS) entry which is preliminary data.</text>
</comment>
<feature type="region of interest" description="Disordered" evidence="1">
    <location>
        <begin position="1"/>
        <end position="83"/>
    </location>
</feature>
<evidence type="ECO:0000313" key="2">
    <source>
        <dbReference type="EMBL" id="MDQ0110682.1"/>
    </source>
</evidence>
<evidence type="ECO:0008006" key="4">
    <source>
        <dbReference type="Google" id="ProtNLM"/>
    </source>
</evidence>
<organism evidence="2 3">
    <name type="scientific">Paenibacillus harenae</name>
    <dbReference type="NCBI Taxonomy" id="306543"/>
    <lineage>
        <taxon>Bacteria</taxon>
        <taxon>Bacillati</taxon>
        <taxon>Bacillota</taxon>
        <taxon>Bacilli</taxon>
        <taxon>Bacillales</taxon>
        <taxon>Paenibacillaceae</taxon>
        <taxon>Paenibacillus</taxon>
    </lineage>
</organism>
<name>A0ABT9TUE4_PAEHA</name>
<accession>A0ABT9TUE4</accession>
<gene>
    <name evidence="2" type="ORF">J2T15_000098</name>
</gene>
<feature type="region of interest" description="Disordered" evidence="1">
    <location>
        <begin position="144"/>
        <end position="168"/>
    </location>
</feature>
<feature type="compositionally biased region" description="Low complexity" evidence="1">
    <location>
        <begin position="18"/>
        <end position="58"/>
    </location>
</feature>
<feature type="compositionally biased region" description="Polar residues" evidence="1">
    <location>
        <begin position="153"/>
        <end position="168"/>
    </location>
</feature>
<reference evidence="2 3" key="1">
    <citation type="submission" date="2023-07" db="EMBL/GenBank/DDBJ databases">
        <title>Sorghum-associated microbial communities from plants grown in Nebraska, USA.</title>
        <authorList>
            <person name="Schachtman D."/>
        </authorList>
    </citation>
    <scope>NUCLEOTIDE SEQUENCE [LARGE SCALE GENOMIC DNA]</scope>
    <source>
        <strain evidence="2 3">CC482</strain>
    </source>
</reference>
<evidence type="ECO:0000313" key="3">
    <source>
        <dbReference type="Proteomes" id="UP001229346"/>
    </source>
</evidence>
<protein>
    <recommendedName>
        <fullName evidence="4">Tox-REase-7 domain-containing protein</fullName>
    </recommendedName>
</protein>
<dbReference type="Proteomes" id="UP001229346">
    <property type="component" value="Unassembled WGS sequence"/>
</dbReference>